<keyword evidence="4" id="KW-0620">Polyamine biosynthesis</keyword>
<evidence type="ECO:0000313" key="11">
    <source>
        <dbReference type="Proteomes" id="UP000887540"/>
    </source>
</evidence>
<comment type="pathway">
    <text evidence="6">Amine and polyamine biosynthesis; putrescine biosynthesis via L-ornithine pathway; putrescine from L-ornithine: step 1/1.</text>
</comment>
<name>A0A914E887_9BILA</name>
<evidence type="ECO:0000256" key="4">
    <source>
        <dbReference type="ARBA" id="ARBA00023115"/>
    </source>
</evidence>
<dbReference type="InterPro" id="IPR022653">
    <property type="entry name" value="De-COase2_pyr-phos_BS"/>
</dbReference>
<organism evidence="11 12">
    <name type="scientific">Acrobeloides nanus</name>
    <dbReference type="NCBI Taxonomy" id="290746"/>
    <lineage>
        <taxon>Eukaryota</taxon>
        <taxon>Metazoa</taxon>
        <taxon>Ecdysozoa</taxon>
        <taxon>Nematoda</taxon>
        <taxon>Chromadorea</taxon>
        <taxon>Rhabditida</taxon>
        <taxon>Tylenchina</taxon>
        <taxon>Cephalobomorpha</taxon>
        <taxon>Cephaloboidea</taxon>
        <taxon>Cephalobidae</taxon>
        <taxon>Acrobeloides</taxon>
    </lineage>
</organism>
<keyword evidence="11" id="KW-1185">Reference proteome</keyword>
<dbReference type="PANTHER" id="PTHR11482">
    <property type="entry name" value="ARGININE/DIAMINOPIMELATE/ORNITHINE DECARBOXYLASE"/>
    <property type="match status" value="1"/>
</dbReference>
<evidence type="ECO:0000256" key="2">
    <source>
        <dbReference type="ARBA" id="ARBA00008872"/>
    </source>
</evidence>
<dbReference type="PANTHER" id="PTHR11482:SF6">
    <property type="entry name" value="ORNITHINE DECARBOXYLASE 1-RELATED"/>
    <property type="match status" value="1"/>
</dbReference>
<evidence type="ECO:0000256" key="6">
    <source>
        <dbReference type="ARBA" id="ARBA00034115"/>
    </source>
</evidence>
<dbReference type="InterPro" id="IPR002433">
    <property type="entry name" value="Orn_de-COase"/>
</dbReference>
<dbReference type="Pfam" id="PF02784">
    <property type="entry name" value="Orn_Arg_deC_N"/>
    <property type="match status" value="1"/>
</dbReference>
<dbReference type="InterPro" id="IPR009006">
    <property type="entry name" value="Ala_racemase/Decarboxylase_C"/>
</dbReference>
<evidence type="ECO:0000256" key="8">
    <source>
        <dbReference type="ARBA" id="ARBA00046672"/>
    </source>
</evidence>
<proteinExistence type="inferred from homology"/>
<comment type="subunit">
    <text evidence="8">Homodimer. Only the dimer is catalytically active, as the active sites are constructed of residues from both monomers.</text>
</comment>
<evidence type="ECO:0000313" key="12">
    <source>
        <dbReference type="WBParaSite" id="ACRNAN_scaffold6233.g11424.t1"/>
    </source>
</evidence>
<keyword evidence="5" id="KW-0456">Lyase</keyword>
<dbReference type="Proteomes" id="UP000887540">
    <property type="component" value="Unplaced"/>
</dbReference>
<evidence type="ECO:0000256" key="7">
    <source>
        <dbReference type="ARBA" id="ARBA00034138"/>
    </source>
</evidence>
<dbReference type="InterPro" id="IPR029066">
    <property type="entry name" value="PLP-binding_barrel"/>
</dbReference>
<evidence type="ECO:0000256" key="9">
    <source>
        <dbReference type="ARBA" id="ARBA00049127"/>
    </source>
</evidence>
<dbReference type="EC" id="4.1.1.17" evidence="7"/>
<dbReference type="Gene3D" id="2.40.37.10">
    <property type="entry name" value="Lyase, Ornithine Decarboxylase, Chain A, domain 1"/>
    <property type="match status" value="1"/>
</dbReference>
<dbReference type="GO" id="GO:0033387">
    <property type="term" value="P:putrescine biosynthetic process from arginine, via ornithine"/>
    <property type="evidence" value="ECO:0007669"/>
    <property type="project" value="TreeGrafter"/>
</dbReference>
<accession>A0A914E887</accession>
<keyword evidence="3" id="KW-0663">Pyridoxal phosphate</keyword>
<comment type="catalytic activity">
    <reaction evidence="9">
        <text>L-ornithine + H(+) = putrescine + CO2</text>
        <dbReference type="Rhea" id="RHEA:22964"/>
        <dbReference type="ChEBI" id="CHEBI:15378"/>
        <dbReference type="ChEBI" id="CHEBI:16526"/>
        <dbReference type="ChEBI" id="CHEBI:46911"/>
        <dbReference type="ChEBI" id="CHEBI:326268"/>
        <dbReference type="EC" id="4.1.1.17"/>
    </reaction>
</comment>
<evidence type="ECO:0000256" key="5">
    <source>
        <dbReference type="ARBA" id="ARBA00023239"/>
    </source>
</evidence>
<dbReference type="PRINTS" id="PR01182">
    <property type="entry name" value="ORNDCRBXLASE"/>
</dbReference>
<evidence type="ECO:0000256" key="3">
    <source>
        <dbReference type="ARBA" id="ARBA00022898"/>
    </source>
</evidence>
<sequence length="122" mass="14081">MLSNGNEIIKIGLKKTNSAYYTVEDFYGTRVIVYDRHVDAKYVARRLADYKAKLEDDDLFGVVNLKVLVNRYNEFKICLPRVEPYYAVKCNNDLAILRTLAKLGCGFDCASKAEIDLYLQRR</sequence>
<dbReference type="SUPFAM" id="SSF51419">
    <property type="entry name" value="PLP-binding barrel"/>
    <property type="match status" value="1"/>
</dbReference>
<dbReference type="AlphaFoldDB" id="A0A914E887"/>
<dbReference type="WBParaSite" id="ACRNAN_scaffold6233.g11424.t1">
    <property type="protein sequence ID" value="ACRNAN_scaffold6233.g11424.t1"/>
    <property type="gene ID" value="ACRNAN_scaffold6233.g11424"/>
</dbReference>
<evidence type="ECO:0000256" key="1">
    <source>
        <dbReference type="ARBA" id="ARBA00001933"/>
    </source>
</evidence>
<dbReference type="Gene3D" id="3.20.20.10">
    <property type="entry name" value="Alanine racemase"/>
    <property type="match status" value="1"/>
</dbReference>
<dbReference type="GO" id="GO:0004586">
    <property type="term" value="F:ornithine decarboxylase activity"/>
    <property type="evidence" value="ECO:0007669"/>
    <property type="project" value="UniProtKB-EC"/>
</dbReference>
<protein>
    <recommendedName>
        <fullName evidence="7">ornithine decarboxylase</fullName>
        <ecNumber evidence="7">4.1.1.17</ecNumber>
    </recommendedName>
</protein>
<feature type="domain" description="Orn/DAP/Arg decarboxylase 2 N-terminal" evidence="10">
    <location>
        <begin position="68"/>
        <end position="119"/>
    </location>
</feature>
<reference evidence="12" key="1">
    <citation type="submission" date="2022-11" db="UniProtKB">
        <authorList>
            <consortium name="WormBaseParasite"/>
        </authorList>
    </citation>
    <scope>IDENTIFICATION</scope>
</reference>
<dbReference type="InterPro" id="IPR022644">
    <property type="entry name" value="De-COase2_N"/>
</dbReference>
<dbReference type="InterPro" id="IPR000183">
    <property type="entry name" value="Orn/DAP/Arg_de-COase"/>
</dbReference>
<dbReference type="PRINTS" id="PR01179">
    <property type="entry name" value="ODADCRBXLASE"/>
</dbReference>
<comment type="similarity">
    <text evidence="2">Belongs to the Orn/Lys/Arg decarboxylase class-II family.</text>
</comment>
<dbReference type="PROSITE" id="PS00878">
    <property type="entry name" value="ODR_DC_2_1"/>
    <property type="match status" value="1"/>
</dbReference>
<evidence type="ECO:0000259" key="10">
    <source>
        <dbReference type="Pfam" id="PF02784"/>
    </source>
</evidence>
<dbReference type="GO" id="GO:0005737">
    <property type="term" value="C:cytoplasm"/>
    <property type="evidence" value="ECO:0007669"/>
    <property type="project" value="TreeGrafter"/>
</dbReference>
<comment type="cofactor">
    <cofactor evidence="1">
        <name>pyridoxal 5'-phosphate</name>
        <dbReference type="ChEBI" id="CHEBI:597326"/>
    </cofactor>
</comment>